<evidence type="ECO:0000256" key="2">
    <source>
        <dbReference type="SAM" id="SignalP"/>
    </source>
</evidence>
<sequence length="157" mass="18029">MTAFLKGLIRGLLKVFCAPPPQQEAQESVFPSAGKPSYAQQTQQPASFPAQQQQHPQQQQQWQPPHQVPQAESVHPQQQQQQYGQPHPHRPHHGHRHGHSGQEQGQGWPQQLPHPPFLLTRKANGRRHRHPRHNHCIQLLHVLRMVELCAPPFSFRA</sequence>
<keyword evidence="4" id="KW-1185">Reference proteome</keyword>
<evidence type="ECO:0000313" key="3">
    <source>
        <dbReference type="EMBL" id="KAI0305561.1"/>
    </source>
</evidence>
<feature type="chain" id="PRO_5042016297" evidence="2">
    <location>
        <begin position="18"/>
        <end position="157"/>
    </location>
</feature>
<evidence type="ECO:0000256" key="1">
    <source>
        <dbReference type="SAM" id="MobiDB-lite"/>
    </source>
</evidence>
<name>A0AAD4M824_9AGAM</name>
<feature type="signal peptide" evidence="2">
    <location>
        <begin position="1"/>
        <end position="17"/>
    </location>
</feature>
<feature type="region of interest" description="Disordered" evidence="1">
    <location>
        <begin position="22"/>
        <end position="118"/>
    </location>
</feature>
<comment type="caution">
    <text evidence="3">The sequence shown here is derived from an EMBL/GenBank/DDBJ whole genome shotgun (WGS) entry which is preliminary data.</text>
</comment>
<proteinExistence type="predicted"/>
<reference evidence="3" key="1">
    <citation type="journal article" date="2022" name="New Phytol.">
        <title>Evolutionary transition to the ectomycorrhizal habit in the genomes of a hyperdiverse lineage of mushroom-forming fungi.</title>
        <authorList>
            <person name="Looney B."/>
            <person name="Miyauchi S."/>
            <person name="Morin E."/>
            <person name="Drula E."/>
            <person name="Courty P.E."/>
            <person name="Kohler A."/>
            <person name="Kuo A."/>
            <person name="LaButti K."/>
            <person name="Pangilinan J."/>
            <person name="Lipzen A."/>
            <person name="Riley R."/>
            <person name="Andreopoulos W."/>
            <person name="He G."/>
            <person name="Johnson J."/>
            <person name="Nolan M."/>
            <person name="Tritt A."/>
            <person name="Barry K.W."/>
            <person name="Grigoriev I.V."/>
            <person name="Nagy L.G."/>
            <person name="Hibbett D."/>
            <person name="Henrissat B."/>
            <person name="Matheny P.B."/>
            <person name="Labbe J."/>
            <person name="Martin F.M."/>
        </authorList>
    </citation>
    <scope>NUCLEOTIDE SEQUENCE</scope>
    <source>
        <strain evidence="3">BPL690</strain>
    </source>
</reference>
<accession>A0AAD4M824</accession>
<dbReference type="AlphaFoldDB" id="A0AAD4M824"/>
<organism evidence="3 4">
    <name type="scientific">Multifurca ochricompacta</name>
    <dbReference type="NCBI Taxonomy" id="376703"/>
    <lineage>
        <taxon>Eukaryota</taxon>
        <taxon>Fungi</taxon>
        <taxon>Dikarya</taxon>
        <taxon>Basidiomycota</taxon>
        <taxon>Agaricomycotina</taxon>
        <taxon>Agaricomycetes</taxon>
        <taxon>Russulales</taxon>
        <taxon>Russulaceae</taxon>
        <taxon>Multifurca</taxon>
    </lineage>
</organism>
<keyword evidence="2" id="KW-0732">Signal</keyword>
<evidence type="ECO:0000313" key="4">
    <source>
        <dbReference type="Proteomes" id="UP001203297"/>
    </source>
</evidence>
<dbReference type="EMBL" id="WTXG01000005">
    <property type="protein sequence ID" value="KAI0305561.1"/>
    <property type="molecule type" value="Genomic_DNA"/>
</dbReference>
<protein>
    <submittedName>
        <fullName evidence="3">Uncharacterized protein</fullName>
    </submittedName>
</protein>
<gene>
    <name evidence="3" type="ORF">B0F90DRAFT_1073662</name>
</gene>
<feature type="compositionally biased region" description="Basic residues" evidence="1">
    <location>
        <begin position="87"/>
        <end position="99"/>
    </location>
</feature>
<feature type="compositionally biased region" description="Low complexity" evidence="1">
    <location>
        <begin position="39"/>
        <end position="86"/>
    </location>
</feature>
<dbReference type="Proteomes" id="UP001203297">
    <property type="component" value="Unassembled WGS sequence"/>
</dbReference>